<evidence type="ECO:0000313" key="3">
    <source>
        <dbReference type="Proteomes" id="UP000188268"/>
    </source>
</evidence>
<dbReference type="FunFam" id="1.25.40.10:FF:000470">
    <property type="entry name" value="Pentatricopeptide repeat-containing protein At5g66520"/>
    <property type="match status" value="1"/>
</dbReference>
<dbReference type="OrthoDB" id="185373at2759"/>
<evidence type="ECO:0000313" key="2">
    <source>
        <dbReference type="EMBL" id="OMO57851.1"/>
    </source>
</evidence>
<dbReference type="GO" id="GO:0003723">
    <property type="term" value="F:RNA binding"/>
    <property type="evidence" value="ECO:0007669"/>
    <property type="project" value="InterPro"/>
</dbReference>
<dbReference type="Pfam" id="PF01535">
    <property type="entry name" value="PPR"/>
    <property type="match status" value="1"/>
</dbReference>
<dbReference type="PANTHER" id="PTHR47926">
    <property type="entry name" value="PENTATRICOPEPTIDE REPEAT-CONTAINING PROTEIN"/>
    <property type="match status" value="1"/>
</dbReference>
<dbReference type="Gene3D" id="1.25.40.10">
    <property type="entry name" value="Tetratricopeptide repeat domain"/>
    <property type="match status" value="1"/>
</dbReference>
<dbReference type="GO" id="GO:0009451">
    <property type="term" value="P:RNA modification"/>
    <property type="evidence" value="ECO:0007669"/>
    <property type="project" value="InterPro"/>
</dbReference>
<dbReference type="OMA" id="IMACVCE"/>
<sequence length="150" mass="17067">MRDLHQVHALFLKTGQMHDPLAAAEILKFCSLSSQRDLQYARKVFRHMREPNCFSWNTLIRALSESDEKDDPFEAFLLFFQMLCSGIVLPNKFTFPSVLKACATTGQLLEGEQVHALAVKFGFEKDEFVASNLVRIFSCVLLCPMSFTPT</sequence>
<evidence type="ECO:0000256" key="1">
    <source>
        <dbReference type="ARBA" id="ARBA00022737"/>
    </source>
</evidence>
<dbReference type="InterPro" id="IPR002885">
    <property type="entry name" value="PPR_rpt"/>
</dbReference>
<dbReference type="AlphaFoldDB" id="A0A1R3GIF2"/>
<dbReference type="InterPro" id="IPR046960">
    <property type="entry name" value="PPR_At4g14850-like_plant"/>
</dbReference>
<dbReference type="InterPro" id="IPR011990">
    <property type="entry name" value="TPR-like_helical_dom_sf"/>
</dbReference>
<dbReference type="EMBL" id="AWWV01014284">
    <property type="protein sequence ID" value="OMO57851.1"/>
    <property type="molecule type" value="Genomic_DNA"/>
</dbReference>
<dbReference type="STRING" id="210143.A0A1R3GIF2"/>
<dbReference type="Proteomes" id="UP000188268">
    <property type="component" value="Unassembled WGS sequence"/>
</dbReference>
<keyword evidence="1" id="KW-0677">Repeat</keyword>
<keyword evidence="3" id="KW-1185">Reference proteome</keyword>
<dbReference type="PANTHER" id="PTHR47926:SF452">
    <property type="entry name" value="PENTATRICOPEPTIDE REPEAT-CONTAINING PROTEIN"/>
    <property type="match status" value="1"/>
</dbReference>
<proteinExistence type="predicted"/>
<protein>
    <submittedName>
        <fullName evidence="2">Pentatricopeptide repeat-containing protein</fullName>
    </submittedName>
</protein>
<dbReference type="Gramene" id="OMO57851">
    <property type="protein sequence ID" value="OMO57851"/>
    <property type="gene ID" value="CCACVL1_25674"/>
</dbReference>
<accession>A0A1R3GIF2</accession>
<comment type="caution">
    <text evidence="2">The sequence shown here is derived from an EMBL/GenBank/DDBJ whole genome shotgun (WGS) entry which is preliminary data.</text>
</comment>
<name>A0A1R3GIF2_COCAP</name>
<reference evidence="2 3" key="1">
    <citation type="submission" date="2013-09" db="EMBL/GenBank/DDBJ databases">
        <title>Corchorus capsularis genome sequencing.</title>
        <authorList>
            <person name="Alam M."/>
            <person name="Haque M.S."/>
            <person name="Islam M.S."/>
            <person name="Emdad E.M."/>
            <person name="Islam M.M."/>
            <person name="Ahmed B."/>
            <person name="Halim A."/>
            <person name="Hossen Q.M.M."/>
            <person name="Hossain M.Z."/>
            <person name="Ahmed R."/>
            <person name="Khan M.M."/>
            <person name="Islam R."/>
            <person name="Rashid M.M."/>
            <person name="Khan S.A."/>
            <person name="Rahman M.S."/>
            <person name="Alam M."/>
        </authorList>
    </citation>
    <scope>NUCLEOTIDE SEQUENCE [LARGE SCALE GENOMIC DNA]</scope>
    <source>
        <strain evidence="3">cv. CVL-1</strain>
        <tissue evidence="2">Whole seedling</tissue>
    </source>
</reference>
<gene>
    <name evidence="2" type="ORF">CCACVL1_25674</name>
</gene>
<organism evidence="2 3">
    <name type="scientific">Corchorus capsularis</name>
    <name type="common">Jute</name>
    <dbReference type="NCBI Taxonomy" id="210143"/>
    <lineage>
        <taxon>Eukaryota</taxon>
        <taxon>Viridiplantae</taxon>
        <taxon>Streptophyta</taxon>
        <taxon>Embryophyta</taxon>
        <taxon>Tracheophyta</taxon>
        <taxon>Spermatophyta</taxon>
        <taxon>Magnoliopsida</taxon>
        <taxon>eudicotyledons</taxon>
        <taxon>Gunneridae</taxon>
        <taxon>Pentapetalae</taxon>
        <taxon>rosids</taxon>
        <taxon>malvids</taxon>
        <taxon>Malvales</taxon>
        <taxon>Malvaceae</taxon>
        <taxon>Grewioideae</taxon>
        <taxon>Apeibeae</taxon>
        <taxon>Corchorus</taxon>
    </lineage>
</organism>